<keyword evidence="4" id="KW-0407">Ion channel</keyword>
<keyword evidence="2" id="KW-0472">Membrane</keyword>
<dbReference type="Proteomes" id="UP000323732">
    <property type="component" value="Unassembled WGS sequence"/>
</dbReference>
<reference evidence="4 5" key="1">
    <citation type="submission" date="2019-08" db="EMBL/GenBank/DDBJ databases">
        <title>Bacillus genomes from the desert of Cuatro Cienegas, Coahuila.</title>
        <authorList>
            <person name="Olmedo-Alvarez G."/>
        </authorList>
    </citation>
    <scope>NUCLEOTIDE SEQUENCE [LARGE SCALE GENOMIC DNA]</scope>
    <source>
        <strain evidence="4 5">CH37_1T</strain>
    </source>
</reference>
<dbReference type="GO" id="GO:0034220">
    <property type="term" value="P:monoatomic ion transmembrane transport"/>
    <property type="evidence" value="ECO:0007669"/>
    <property type="project" value="UniProtKB-KW"/>
</dbReference>
<dbReference type="Pfam" id="PF02254">
    <property type="entry name" value="TrkA_N"/>
    <property type="match status" value="1"/>
</dbReference>
<protein>
    <submittedName>
        <fullName evidence="4">Potassium channel family protein</fullName>
    </submittedName>
</protein>
<dbReference type="EMBL" id="VTES01000009">
    <property type="protein sequence ID" value="TYS58872.1"/>
    <property type="molecule type" value="Genomic_DNA"/>
</dbReference>
<name>A0A5D4SAR8_9BACI</name>
<keyword evidence="2" id="KW-0812">Transmembrane</keyword>
<dbReference type="AlphaFoldDB" id="A0A5D4SAR8"/>
<evidence type="ECO:0000256" key="1">
    <source>
        <dbReference type="ARBA" id="ARBA00004651"/>
    </source>
</evidence>
<comment type="caution">
    <text evidence="4">The sequence shown here is derived from an EMBL/GenBank/DDBJ whole genome shotgun (WGS) entry which is preliminary data.</text>
</comment>
<evidence type="ECO:0000313" key="4">
    <source>
        <dbReference type="EMBL" id="TYS58872.1"/>
    </source>
</evidence>
<dbReference type="GO" id="GO:0005886">
    <property type="term" value="C:plasma membrane"/>
    <property type="evidence" value="ECO:0007669"/>
    <property type="project" value="UniProtKB-SubCell"/>
</dbReference>
<dbReference type="RefSeq" id="WP_101549605.1">
    <property type="nucleotide sequence ID" value="NZ_JAHXNN010000015.1"/>
</dbReference>
<keyword evidence="4" id="KW-0406">Ion transport</keyword>
<sequence length="328" mass="36230">MPHFIYSSFIRLPLAIRILLIALMVILTFGFIISILEPHNFPTVFDGVWWAVITASTVGYGDYVPHTIPGKVTGIILILTGAGFLSTYFVTLAAAAVTRQNDYLEGKVNFKGEQHLIIIGWNERSRELITALAEEHKGVSIALIDETLRSNPSPGEVHFIQGRSNQDQVLLKANIRKANKVIITADQNRDELQADMNSILSLLAVKGLNPGVPCIVEILTSEQVANARRAGADEIIQTNILTSSVMIHSISAQEMVTSFLDLLGHLNGRRLRLMPAKEFEYEVTFTDLSALLLKDGMLLFGIKRGEETFVNPPHPFSIDSDDELIVIA</sequence>
<dbReference type="InterPro" id="IPR013099">
    <property type="entry name" value="K_chnl_dom"/>
</dbReference>
<evidence type="ECO:0000313" key="5">
    <source>
        <dbReference type="Proteomes" id="UP000323732"/>
    </source>
</evidence>
<keyword evidence="2" id="KW-1133">Transmembrane helix</keyword>
<dbReference type="GO" id="GO:0006813">
    <property type="term" value="P:potassium ion transport"/>
    <property type="evidence" value="ECO:0007669"/>
    <property type="project" value="InterPro"/>
</dbReference>
<dbReference type="SUPFAM" id="SSF81324">
    <property type="entry name" value="Voltage-gated potassium channels"/>
    <property type="match status" value="1"/>
</dbReference>
<dbReference type="SUPFAM" id="SSF51735">
    <property type="entry name" value="NAD(P)-binding Rossmann-fold domains"/>
    <property type="match status" value="1"/>
</dbReference>
<feature type="transmembrane region" description="Helical" evidence="2">
    <location>
        <begin position="12"/>
        <end position="35"/>
    </location>
</feature>
<dbReference type="Pfam" id="PF07885">
    <property type="entry name" value="Ion_trans_2"/>
    <property type="match status" value="1"/>
</dbReference>
<feature type="domain" description="RCK N-terminal" evidence="3">
    <location>
        <begin position="113"/>
        <end position="236"/>
    </location>
</feature>
<dbReference type="InterPro" id="IPR050721">
    <property type="entry name" value="Trk_Ktr_HKT_K-transport"/>
</dbReference>
<evidence type="ECO:0000259" key="3">
    <source>
        <dbReference type="PROSITE" id="PS51201"/>
    </source>
</evidence>
<accession>A0A5D4SAR8</accession>
<dbReference type="InterPro" id="IPR003148">
    <property type="entry name" value="RCK_N"/>
</dbReference>
<proteinExistence type="predicted"/>
<dbReference type="PROSITE" id="PS51201">
    <property type="entry name" value="RCK_N"/>
    <property type="match status" value="1"/>
</dbReference>
<dbReference type="Gene3D" id="1.10.287.70">
    <property type="match status" value="1"/>
</dbReference>
<dbReference type="PANTHER" id="PTHR43833:SF9">
    <property type="entry name" value="POTASSIUM CHANNEL PROTEIN YUGO-RELATED"/>
    <property type="match status" value="1"/>
</dbReference>
<gene>
    <name evidence="4" type="ORF">FZD47_23200</name>
</gene>
<feature type="transmembrane region" description="Helical" evidence="2">
    <location>
        <begin position="76"/>
        <end position="97"/>
    </location>
</feature>
<dbReference type="Gene3D" id="3.40.50.720">
    <property type="entry name" value="NAD(P)-binding Rossmann-like Domain"/>
    <property type="match status" value="1"/>
</dbReference>
<comment type="subcellular location">
    <subcellularLocation>
        <location evidence="1">Cell membrane</location>
        <topology evidence="1">Multi-pass membrane protein</topology>
    </subcellularLocation>
</comment>
<keyword evidence="4" id="KW-0813">Transport</keyword>
<dbReference type="InterPro" id="IPR036291">
    <property type="entry name" value="NAD(P)-bd_dom_sf"/>
</dbReference>
<organism evidence="4 5">
    <name type="scientific">Bacillus infantis</name>
    <dbReference type="NCBI Taxonomy" id="324767"/>
    <lineage>
        <taxon>Bacteria</taxon>
        <taxon>Bacillati</taxon>
        <taxon>Bacillota</taxon>
        <taxon>Bacilli</taxon>
        <taxon>Bacillales</taxon>
        <taxon>Bacillaceae</taxon>
        <taxon>Bacillus</taxon>
    </lineage>
</organism>
<dbReference type="PANTHER" id="PTHR43833">
    <property type="entry name" value="POTASSIUM CHANNEL PROTEIN 2-RELATED-RELATED"/>
    <property type="match status" value="1"/>
</dbReference>
<evidence type="ECO:0000256" key="2">
    <source>
        <dbReference type="SAM" id="Phobius"/>
    </source>
</evidence>